<accession>A0A367G623</accession>
<evidence type="ECO:0000256" key="1">
    <source>
        <dbReference type="ARBA" id="ARBA00010378"/>
    </source>
</evidence>
<protein>
    <recommendedName>
        <fullName evidence="4">AAA+ ATPase domain-containing protein</fullName>
    </recommendedName>
</protein>
<dbReference type="GO" id="GO:0005524">
    <property type="term" value="F:ATP binding"/>
    <property type="evidence" value="ECO:0007669"/>
    <property type="project" value="UniProtKB-KW"/>
</dbReference>
<dbReference type="GO" id="GO:0016887">
    <property type="term" value="F:ATP hydrolysis activity"/>
    <property type="evidence" value="ECO:0007669"/>
    <property type="project" value="InterPro"/>
</dbReference>
<dbReference type="InterPro" id="IPR027417">
    <property type="entry name" value="P-loop_NTPase"/>
</dbReference>
<evidence type="ECO:0000313" key="5">
    <source>
        <dbReference type="EMBL" id="RCH45474.1"/>
    </source>
</evidence>
<dbReference type="SMART" id="SM00382">
    <property type="entry name" value="AAA"/>
    <property type="match status" value="1"/>
</dbReference>
<feature type="domain" description="AAA+ ATPase" evidence="4">
    <location>
        <begin position="223"/>
        <end position="362"/>
    </location>
</feature>
<proteinExistence type="inferred from homology"/>
<dbReference type="InterPro" id="IPR050773">
    <property type="entry name" value="CbxX/CfxQ_RuBisCO_ESX"/>
</dbReference>
<dbReference type="CDD" id="cd19481">
    <property type="entry name" value="RecA-like_protease"/>
    <property type="match status" value="1"/>
</dbReference>
<dbReference type="PANTHER" id="PTHR43392">
    <property type="entry name" value="AAA-TYPE ATPASE FAMILY PROTEIN / ANKYRIN REPEAT FAMILY PROTEIN"/>
    <property type="match status" value="1"/>
</dbReference>
<dbReference type="Proteomes" id="UP000253208">
    <property type="component" value="Unassembled WGS sequence"/>
</dbReference>
<dbReference type="Gene3D" id="1.10.8.60">
    <property type="match status" value="1"/>
</dbReference>
<dbReference type="RefSeq" id="WP_114001751.1">
    <property type="nucleotide sequence ID" value="NZ_PSQG01000004.1"/>
</dbReference>
<dbReference type="SUPFAM" id="SSF52540">
    <property type="entry name" value="P-loop containing nucleoside triphosphate hydrolases"/>
    <property type="match status" value="1"/>
</dbReference>
<dbReference type="Pfam" id="PF00004">
    <property type="entry name" value="AAA"/>
    <property type="match status" value="1"/>
</dbReference>
<keyword evidence="3" id="KW-0067">ATP-binding</keyword>
<sequence>MNKNEYYEEFLQDYYKLGDRIDNTLLLSSDEIASESTRNIMKNDLIRFFSYLAAVDGVISVSDTEFINIYFDTEMDTTKLRNYIITNNTYSSTFEKTVPVSFKRVKKYFDKVGPDDEWSGFSTIIDILDDFVQDFAESEDTINNTVRHASDLYLKMLQEYNNNSKSLNQPEEKEEASISLDSLLNELNNLIGLSTVKQDINSLIHLQTIKKLRKEHNLKVPLTSNHLVFYGNPGTGKTTVARLLAKIYKEIGILSKGQLIEVDRAGLIGGYVGQTALKVQSVIEDALGGVLFIDEAYSLAYSESQNDYGQEAIEALLKAMEDNRNNLVVIVAGYPDLMRKFINSNPGLRSRFNKYIYFPDYNVEELDAIFNKMCKDSDYILSEQAAVKVKQILTQKYEHKDTDFANAREARNLYETLIVAQADRIFELKNPAKDVLMKLEKVDVDNAQELEENHLSI</sequence>
<dbReference type="EMBL" id="PSQG01000004">
    <property type="protein sequence ID" value="RCH45474.1"/>
    <property type="molecule type" value="Genomic_DNA"/>
</dbReference>
<comment type="similarity">
    <text evidence="1">Belongs to the CbxX/CfxQ family.</text>
</comment>
<dbReference type="AlphaFoldDB" id="A0A367G623"/>
<reference evidence="5 6" key="1">
    <citation type="submission" date="2018-02" db="EMBL/GenBank/DDBJ databases">
        <title>Complete genome sequencing of Faecalibacterium prausnitzii strains isolated from the human gut.</title>
        <authorList>
            <person name="Fitzgerald B.C."/>
            <person name="Shkoporov A.N."/>
            <person name="Ross P.R."/>
            <person name="Hill C."/>
        </authorList>
    </citation>
    <scope>NUCLEOTIDE SEQUENCE [LARGE SCALE GENOMIC DNA]</scope>
    <source>
        <strain evidence="5 6">APC942/31-1</strain>
    </source>
</reference>
<dbReference type="Gene3D" id="3.40.50.300">
    <property type="entry name" value="P-loop containing nucleotide triphosphate hydrolases"/>
    <property type="match status" value="1"/>
</dbReference>
<dbReference type="InterPro" id="IPR041627">
    <property type="entry name" value="AAA_lid_6"/>
</dbReference>
<name>A0A367G623_9FIRM</name>
<evidence type="ECO:0000256" key="3">
    <source>
        <dbReference type="ARBA" id="ARBA00022840"/>
    </source>
</evidence>
<evidence type="ECO:0000259" key="4">
    <source>
        <dbReference type="SMART" id="SM00382"/>
    </source>
</evidence>
<evidence type="ECO:0000256" key="2">
    <source>
        <dbReference type="ARBA" id="ARBA00022741"/>
    </source>
</evidence>
<evidence type="ECO:0000313" key="6">
    <source>
        <dbReference type="Proteomes" id="UP000253208"/>
    </source>
</evidence>
<dbReference type="PRINTS" id="PR00819">
    <property type="entry name" value="CBXCFQXSUPER"/>
</dbReference>
<dbReference type="InterPro" id="IPR000641">
    <property type="entry name" value="CbxX/CfxQ"/>
</dbReference>
<dbReference type="InterPro" id="IPR003593">
    <property type="entry name" value="AAA+_ATPase"/>
</dbReference>
<dbReference type="InterPro" id="IPR003959">
    <property type="entry name" value="ATPase_AAA_core"/>
</dbReference>
<keyword evidence="2" id="KW-0547">Nucleotide-binding</keyword>
<dbReference type="PANTHER" id="PTHR43392:SF2">
    <property type="entry name" value="AAA-TYPE ATPASE FAMILY PROTEIN _ ANKYRIN REPEAT FAMILY PROTEIN"/>
    <property type="match status" value="1"/>
</dbReference>
<dbReference type="FunFam" id="3.40.50.300:FF:000216">
    <property type="entry name" value="Type VII secretion ATPase EccA"/>
    <property type="match status" value="1"/>
</dbReference>
<organism evidence="5 6">
    <name type="scientific">Blautia obeum</name>
    <dbReference type="NCBI Taxonomy" id="40520"/>
    <lineage>
        <taxon>Bacteria</taxon>
        <taxon>Bacillati</taxon>
        <taxon>Bacillota</taxon>
        <taxon>Clostridia</taxon>
        <taxon>Lachnospirales</taxon>
        <taxon>Lachnospiraceae</taxon>
        <taxon>Blautia</taxon>
    </lineage>
</organism>
<comment type="caution">
    <text evidence="5">The sequence shown here is derived from an EMBL/GenBank/DDBJ whole genome shotgun (WGS) entry which is preliminary data.</text>
</comment>
<gene>
    <name evidence="5" type="ORF">C4886_03875</name>
</gene>
<dbReference type="Pfam" id="PF17866">
    <property type="entry name" value="AAA_lid_6"/>
    <property type="match status" value="1"/>
</dbReference>